<keyword evidence="3" id="KW-1185">Reference proteome</keyword>
<dbReference type="Gene3D" id="3.40.190.10">
    <property type="entry name" value="Periplasmic binding protein-like II"/>
    <property type="match status" value="1"/>
</dbReference>
<dbReference type="Pfam" id="PF13416">
    <property type="entry name" value="SBP_bac_8"/>
    <property type="match status" value="1"/>
</dbReference>
<gene>
    <name evidence="2" type="ORF">ACIGXA_28250</name>
</gene>
<feature type="signal peptide" evidence="1">
    <location>
        <begin position="1"/>
        <end position="23"/>
    </location>
</feature>
<evidence type="ECO:0000313" key="3">
    <source>
        <dbReference type="Proteomes" id="UP001614394"/>
    </source>
</evidence>
<dbReference type="RefSeq" id="WP_399654644.1">
    <property type="nucleotide sequence ID" value="NZ_JBITYG010000009.1"/>
</dbReference>
<dbReference type="PANTHER" id="PTHR43649:SF32">
    <property type="entry name" value="SUGAR BINDING SECRETED PROTEIN"/>
    <property type="match status" value="1"/>
</dbReference>
<proteinExistence type="predicted"/>
<evidence type="ECO:0000313" key="2">
    <source>
        <dbReference type="EMBL" id="MFI9104413.1"/>
    </source>
</evidence>
<dbReference type="SUPFAM" id="SSF53850">
    <property type="entry name" value="Periplasmic binding protein-like II"/>
    <property type="match status" value="1"/>
</dbReference>
<sequence>MRTSSGTRASRTALIAVAGLATCATLITGCSSDSGSDSGKKGNAGTENITLHVGDFGSFGYDDKTGAALFSEYHRLHPNITIVEDNVADGQKYWDALKLHLSQGSGLADVQAIEVGFIAEATATLGDRFIDLGKAAGVDTTKWLDWKEKQATTKSGQVIGLGTDVGPMAVCYRKDLFQKAGLPTDREAVAALWAGDWAKYIETGKQFKAKAPAGVSFTDSASGVFNAVVSSQAQQYSDDQGKLIYDTSPGVKKAWDLAVESAQQGLSAKLRQFDDKGTWNAAFKNSTFATIACPSWMTGIIKEQAGPANAAKWDIAAAPESGNWGGAFLSVPKAGKHTAEATALAAWLTAPEQQAKVFAKNGNIPSTKAGLDSPAVQGAMNPYFGTAPVGKVYTATAKSVTPAPIGRYDGQVKTYITDNGLLDIEQHGTSKDKAWSTVQALVKDKIDQ</sequence>
<name>A0ABW8CD92_9ACTN</name>
<evidence type="ECO:0000256" key="1">
    <source>
        <dbReference type="SAM" id="SignalP"/>
    </source>
</evidence>
<dbReference type="EMBL" id="JBITYG010000009">
    <property type="protein sequence ID" value="MFI9104413.1"/>
    <property type="molecule type" value="Genomic_DNA"/>
</dbReference>
<protein>
    <submittedName>
        <fullName evidence="2">ABC transporter substrate-binding protein</fullName>
    </submittedName>
</protein>
<dbReference type="InterPro" id="IPR050490">
    <property type="entry name" value="Bact_solute-bd_prot1"/>
</dbReference>
<dbReference type="InterPro" id="IPR006059">
    <property type="entry name" value="SBP"/>
</dbReference>
<organism evidence="2 3">
    <name type="scientific">Streptomyces fildesensis</name>
    <dbReference type="NCBI Taxonomy" id="375757"/>
    <lineage>
        <taxon>Bacteria</taxon>
        <taxon>Bacillati</taxon>
        <taxon>Actinomycetota</taxon>
        <taxon>Actinomycetes</taxon>
        <taxon>Kitasatosporales</taxon>
        <taxon>Streptomycetaceae</taxon>
        <taxon>Streptomyces</taxon>
    </lineage>
</organism>
<reference evidence="2 3" key="1">
    <citation type="submission" date="2024-10" db="EMBL/GenBank/DDBJ databases">
        <title>The Natural Products Discovery Center: Release of the First 8490 Sequenced Strains for Exploring Actinobacteria Biosynthetic Diversity.</title>
        <authorList>
            <person name="Kalkreuter E."/>
            <person name="Kautsar S.A."/>
            <person name="Yang D."/>
            <person name="Bader C.D."/>
            <person name="Teijaro C.N."/>
            <person name="Fluegel L."/>
            <person name="Davis C.M."/>
            <person name="Simpson J.R."/>
            <person name="Lauterbach L."/>
            <person name="Steele A.D."/>
            <person name="Gui C."/>
            <person name="Meng S."/>
            <person name="Li G."/>
            <person name="Viehrig K."/>
            <person name="Ye F."/>
            <person name="Su P."/>
            <person name="Kiefer A.F."/>
            <person name="Nichols A."/>
            <person name="Cepeda A.J."/>
            <person name="Yan W."/>
            <person name="Fan B."/>
            <person name="Jiang Y."/>
            <person name="Adhikari A."/>
            <person name="Zheng C.-J."/>
            <person name="Schuster L."/>
            <person name="Cowan T.M."/>
            <person name="Smanski M.J."/>
            <person name="Chevrette M.G."/>
            <person name="De Carvalho L.P.S."/>
            <person name="Shen B."/>
        </authorList>
    </citation>
    <scope>NUCLEOTIDE SEQUENCE [LARGE SCALE GENOMIC DNA]</scope>
    <source>
        <strain evidence="2 3">NPDC053399</strain>
    </source>
</reference>
<accession>A0ABW8CD92</accession>
<feature type="chain" id="PRO_5046559887" evidence="1">
    <location>
        <begin position="24"/>
        <end position="448"/>
    </location>
</feature>
<keyword evidence="1" id="KW-0732">Signal</keyword>
<dbReference type="PROSITE" id="PS51257">
    <property type="entry name" value="PROKAR_LIPOPROTEIN"/>
    <property type="match status" value="1"/>
</dbReference>
<dbReference type="PANTHER" id="PTHR43649">
    <property type="entry name" value="ARABINOSE-BINDING PROTEIN-RELATED"/>
    <property type="match status" value="1"/>
</dbReference>
<dbReference type="Proteomes" id="UP001614394">
    <property type="component" value="Unassembled WGS sequence"/>
</dbReference>
<comment type="caution">
    <text evidence="2">The sequence shown here is derived from an EMBL/GenBank/DDBJ whole genome shotgun (WGS) entry which is preliminary data.</text>
</comment>